<dbReference type="InterPro" id="IPR036257">
    <property type="entry name" value="Cyt_c_oxidase_su2_TM_sf"/>
</dbReference>
<reference evidence="23 24" key="1">
    <citation type="submission" date="2017-03" db="EMBL/GenBank/DDBJ databases">
        <title>Genome analysis of strain PAMC 26577.</title>
        <authorList>
            <person name="Oh H.-M."/>
            <person name="Yang J.-A."/>
        </authorList>
    </citation>
    <scope>NUCLEOTIDE SEQUENCE [LARGE SCALE GENOMIC DNA]</scope>
    <source>
        <strain evidence="23 24">PAMC 26577</strain>
    </source>
</reference>
<comment type="caution">
    <text evidence="23">The sequence shown here is derived from an EMBL/GenBank/DDBJ whole genome shotgun (WGS) entry which is preliminary data.</text>
</comment>
<keyword evidence="9 19" id="KW-0479">Metal-binding</keyword>
<dbReference type="PROSITE" id="PS00078">
    <property type="entry name" value="COX2"/>
    <property type="match status" value="1"/>
</dbReference>
<gene>
    <name evidence="23" type="ORF">PAMC26577_08975</name>
</gene>
<keyword evidence="11" id="KW-0249">Electron transport</keyword>
<comment type="subcellular location">
    <subcellularLocation>
        <location evidence="1">Membrane</location>
        <topology evidence="1">Multi-pass membrane protein</topology>
    </subcellularLocation>
    <subcellularLocation>
        <location evidence="2">Periplasm</location>
    </subcellularLocation>
</comment>
<evidence type="ECO:0000256" key="17">
    <source>
        <dbReference type="ARBA" id="ARBA00031399"/>
    </source>
</evidence>
<feature type="domain" description="Cytochrome c" evidence="22">
    <location>
        <begin position="238"/>
        <end position="328"/>
    </location>
</feature>
<evidence type="ECO:0000256" key="18">
    <source>
        <dbReference type="ARBA" id="ARBA00047816"/>
    </source>
</evidence>
<protein>
    <recommendedName>
        <fullName evidence="4">cytochrome-c oxidase</fullName>
        <ecNumber evidence="4">7.1.1.9</ecNumber>
    </recommendedName>
    <alternativeName>
        <fullName evidence="17">Cytochrome aa3 subunit 2</fullName>
    </alternativeName>
</protein>
<evidence type="ECO:0000256" key="12">
    <source>
        <dbReference type="ARBA" id="ARBA00022989"/>
    </source>
</evidence>
<dbReference type="InterPro" id="IPR014222">
    <property type="entry name" value="Cyt_c_oxidase_su2"/>
</dbReference>
<evidence type="ECO:0000256" key="8">
    <source>
        <dbReference type="ARBA" id="ARBA00022692"/>
    </source>
</evidence>
<dbReference type="PANTHER" id="PTHR22888:SF9">
    <property type="entry name" value="CYTOCHROME C OXIDASE SUBUNIT 2"/>
    <property type="match status" value="1"/>
</dbReference>
<dbReference type="AlphaFoldDB" id="A0A242N080"/>
<evidence type="ECO:0000259" key="22">
    <source>
        <dbReference type="PROSITE" id="PS51007"/>
    </source>
</evidence>
<dbReference type="NCBIfam" id="TIGR02866">
    <property type="entry name" value="CoxB"/>
    <property type="match status" value="1"/>
</dbReference>
<dbReference type="InterPro" id="IPR036909">
    <property type="entry name" value="Cyt_c-like_dom_sf"/>
</dbReference>
<evidence type="ECO:0000313" key="24">
    <source>
        <dbReference type="Proteomes" id="UP000195221"/>
    </source>
</evidence>
<proteinExistence type="inferred from homology"/>
<dbReference type="InterPro" id="IPR045187">
    <property type="entry name" value="CcO_II"/>
</dbReference>
<evidence type="ECO:0000256" key="11">
    <source>
        <dbReference type="ARBA" id="ARBA00022982"/>
    </source>
</evidence>
<dbReference type="Gene3D" id="2.60.40.420">
    <property type="entry name" value="Cupredoxins - blue copper proteins"/>
    <property type="match status" value="1"/>
</dbReference>
<accession>A0A242N080</accession>
<keyword evidence="13 19" id="KW-0408">Iron</keyword>
<dbReference type="InterPro" id="IPR002429">
    <property type="entry name" value="CcO_II-like_C"/>
</dbReference>
<evidence type="ECO:0000256" key="9">
    <source>
        <dbReference type="ARBA" id="ARBA00022723"/>
    </source>
</evidence>
<dbReference type="GO" id="GO:0042597">
    <property type="term" value="C:periplasmic space"/>
    <property type="evidence" value="ECO:0007669"/>
    <property type="project" value="UniProtKB-SubCell"/>
</dbReference>
<dbReference type="GO" id="GO:0042773">
    <property type="term" value="P:ATP synthesis coupled electron transport"/>
    <property type="evidence" value="ECO:0007669"/>
    <property type="project" value="TreeGrafter"/>
</dbReference>
<name>A0A242N080_CABSO</name>
<feature type="domain" description="Cytochrome oxidase subunit II copper A binding" evidence="21">
    <location>
        <begin position="110"/>
        <end position="227"/>
    </location>
</feature>
<keyword evidence="10" id="KW-1278">Translocase</keyword>
<evidence type="ECO:0000256" key="13">
    <source>
        <dbReference type="ARBA" id="ARBA00023004"/>
    </source>
</evidence>
<dbReference type="RefSeq" id="WP_062172503.1">
    <property type="nucleotide sequence ID" value="NZ_MSRG01000063.1"/>
</dbReference>
<dbReference type="CDD" id="cd04213">
    <property type="entry name" value="CuRO_CcO_Caa3_II"/>
    <property type="match status" value="1"/>
</dbReference>
<dbReference type="InterPro" id="IPR008972">
    <property type="entry name" value="Cupredoxin"/>
</dbReference>
<evidence type="ECO:0000256" key="10">
    <source>
        <dbReference type="ARBA" id="ARBA00022967"/>
    </source>
</evidence>
<dbReference type="InterPro" id="IPR009056">
    <property type="entry name" value="Cyt_c-like_dom"/>
</dbReference>
<evidence type="ECO:0000256" key="16">
    <source>
        <dbReference type="ARBA" id="ARBA00024688"/>
    </source>
</evidence>
<evidence type="ECO:0000256" key="15">
    <source>
        <dbReference type="ARBA" id="ARBA00023136"/>
    </source>
</evidence>
<dbReference type="EC" id="7.1.1.9" evidence="4"/>
<keyword evidence="12 20" id="KW-1133">Transmembrane helix</keyword>
<dbReference type="PANTHER" id="PTHR22888">
    <property type="entry name" value="CYTOCHROME C OXIDASE, SUBUNIT II"/>
    <property type="match status" value="1"/>
</dbReference>
<keyword evidence="5" id="KW-0813">Transport</keyword>
<evidence type="ECO:0000313" key="23">
    <source>
        <dbReference type="EMBL" id="OTP77087.1"/>
    </source>
</evidence>
<evidence type="ECO:0000256" key="14">
    <source>
        <dbReference type="ARBA" id="ARBA00023008"/>
    </source>
</evidence>
<evidence type="ECO:0000256" key="3">
    <source>
        <dbReference type="ARBA" id="ARBA00007866"/>
    </source>
</evidence>
<sequence>MPLTAAESAHAGESAPLNYFLHAAGPAAAPTLTLDWIFTAICVAVCVIVGGLLAVAIFRRRPDAPLDQLVQGNSGLRWIVIGVALSVPVLVAMLVYALVTLNRVASPAETPALTITVTAYDWWWKVAYDNAADPTLRFVTANEIHIPAGEPVRIKLKSADVIHTFWVPKLAGKTQAIPGQTNEQWIQADAPGVYRGQCSQFCGAQHAHMAFEVVAESRADFAAWSAGQAQVPASSNNLSVAAGKTLFLDKCAGCHAIRGSDAQGAQAPDLTHLDSRRLIAAGTLTNTAGNQLAWITGAQRIKPDSLMPSIALRRDEAANLAAYLATLK</sequence>
<keyword evidence="6 19" id="KW-0349">Heme</keyword>
<dbReference type="GO" id="GO:0004129">
    <property type="term" value="F:cytochrome-c oxidase activity"/>
    <property type="evidence" value="ECO:0007669"/>
    <property type="project" value="UniProtKB-EC"/>
</dbReference>
<evidence type="ECO:0000256" key="7">
    <source>
        <dbReference type="ARBA" id="ARBA00022660"/>
    </source>
</evidence>
<comment type="function">
    <text evidence="16">Subunits I and II form the functional core of the enzyme complex. Electrons originating in cytochrome c are transferred via heme a and Cu(A) to the binuclear center formed by heme a3 and Cu(B).</text>
</comment>
<dbReference type="Pfam" id="PF00034">
    <property type="entry name" value="Cytochrom_C"/>
    <property type="match status" value="1"/>
</dbReference>
<evidence type="ECO:0000259" key="21">
    <source>
        <dbReference type="PROSITE" id="PS50857"/>
    </source>
</evidence>
<keyword evidence="15 20" id="KW-0472">Membrane</keyword>
<dbReference type="SUPFAM" id="SSF49503">
    <property type="entry name" value="Cupredoxins"/>
    <property type="match status" value="1"/>
</dbReference>
<keyword evidence="14" id="KW-0186">Copper</keyword>
<feature type="transmembrane region" description="Helical" evidence="20">
    <location>
        <begin position="36"/>
        <end position="58"/>
    </location>
</feature>
<comment type="similarity">
    <text evidence="3">Belongs to the cytochrome c oxidase subunit 2 family.</text>
</comment>
<dbReference type="PROSITE" id="PS50857">
    <property type="entry name" value="COX2_CUA"/>
    <property type="match status" value="1"/>
</dbReference>
<evidence type="ECO:0000256" key="6">
    <source>
        <dbReference type="ARBA" id="ARBA00022617"/>
    </source>
</evidence>
<keyword evidence="7" id="KW-0679">Respiratory chain</keyword>
<organism evidence="23 24">
    <name type="scientific">Caballeronia sordidicola</name>
    <name type="common">Burkholderia sordidicola</name>
    <dbReference type="NCBI Taxonomy" id="196367"/>
    <lineage>
        <taxon>Bacteria</taxon>
        <taxon>Pseudomonadati</taxon>
        <taxon>Pseudomonadota</taxon>
        <taxon>Betaproteobacteria</taxon>
        <taxon>Burkholderiales</taxon>
        <taxon>Burkholderiaceae</taxon>
        <taxon>Caballeronia</taxon>
    </lineage>
</organism>
<evidence type="ECO:0000256" key="19">
    <source>
        <dbReference type="PROSITE-ProRule" id="PRU00433"/>
    </source>
</evidence>
<dbReference type="GO" id="GO:0020037">
    <property type="term" value="F:heme binding"/>
    <property type="evidence" value="ECO:0007669"/>
    <property type="project" value="InterPro"/>
</dbReference>
<keyword evidence="8 20" id="KW-0812">Transmembrane</keyword>
<dbReference type="GO" id="GO:0005507">
    <property type="term" value="F:copper ion binding"/>
    <property type="evidence" value="ECO:0007669"/>
    <property type="project" value="InterPro"/>
</dbReference>
<dbReference type="GO" id="GO:0016491">
    <property type="term" value="F:oxidoreductase activity"/>
    <property type="evidence" value="ECO:0007669"/>
    <property type="project" value="InterPro"/>
</dbReference>
<evidence type="ECO:0000256" key="5">
    <source>
        <dbReference type="ARBA" id="ARBA00022448"/>
    </source>
</evidence>
<evidence type="ECO:0000256" key="1">
    <source>
        <dbReference type="ARBA" id="ARBA00004141"/>
    </source>
</evidence>
<dbReference type="SUPFAM" id="SSF46626">
    <property type="entry name" value="Cytochrome c"/>
    <property type="match status" value="1"/>
</dbReference>
<dbReference type="Proteomes" id="UP000195221">
    <property type="component" value="Unassembled WGS sequence"/>
</dbReference>
<dbReference type="Pfam" id="PF00116">
    <property type="entry name" value="COX2"/>
    <property type="match status" value="1"/>
</dbReference>
<dbReference type="InterPro" id="IPR034236">
    <property type="entry name" value="CuRO_CcO_Caa3_II"/>
</dbReference>
<feature type="transmembrane region" description="Helical" evidence="20">
    <location>
        <begin position="78"/>
        <end position="99"/>
    </location>
</feature>
<dbReference type="EMBL" id="NBTZ01000033">
    <property type="protein sequence ID" value="OTP77087.1"/>
    <property type="molecule type" value="Genomic_DNA"/>
</dbReference>
<dbReference type="GO" id="GO:0016020">
    <property type="term" value="C:membrane"/>
    <property type="evidence" value="ECO:0007669"/>
    <property type="project" value="UniProtKB-SubCell"/>
</dbReference>
<evidence type="ECO:0000256" key="4">
    <source>
        <dbReference type="ARBA" id="ARBA00012949"/>
    </source>
</evidence>
<dbReference type="PROSITE" id="PS51007">
    <property type="entry name" value="CYTC"/>
    <property type="match status" value="1"/>
</dbReference>
<evidence type="ECO:0000256" key="2">
    <source>
        <dbReference type="ARBA" id="ARBA00004418"/>
    </source>
</evidence>
<dbReference type="InterPro" id="IPR001505">
    <property type="entry name" value="Copper_CuA"/>
</dbReference>
<dbReference type="Gene3D" id="1.10.287.90">
    <property type="match status" value="1"/>
</dbReference>
<comment type="catalytic activity">
    <reaction evidence="18">
        <text>4 Fe(II)-[cytochrome c] + O2 + 8 H(+)(in) = 4 Fe(III)-[cytochrome c] + 2 H2O + 4 H(+)(out)</text>
        <dbReference type="Rhea" id="RHEA:11436"/>
        <dbReference type="Rhea" id="RHEA-COMP:10350"/>
        <dbReference type="Rhea" id="RHEA-COMP:14399"/>
        <dbReference type="ChEBI" id="CHEBI:15377"/>
        <dbReference type="ChEBI" id="CHEBI:15378"/>
        <dbReference type="ChEBI" id="CHEBI:15379"/>
        <dbReference type="ChEBI" id="CHEBI:29033"/>
        <dbReference type="ChEBI" id="CHEBI:29034"/>
        <dbReference type="EC" id="7.1.1.9"/>
    </reaction>
</comment>
<evidence type="ECO:0000256" key="20">
    <source>
        <dbReference type="SAM" id="Phobius"/>
    </source>
</evidence>